<accession>A0A2S0KBQ2</accession>
<dbReference type="InterPro" id="IPR036388">
    <property type="entry name" value="WH-like_DNA-bd_sf"/>
</dbReference>
<dbReference type="InterPro" id="IPR000792">
    <property type="entry name" value="Tscrpt_reg_LuxR_C"/>
</dbReference>
<name>A0A2S0KBQ2_9ACTN</name>
<dbReference type="SMART" id="SM00421">
    <property type="entry name" value="HTH_LUXR"/>
    <property type="match status" value="1"/>
</dbReference>
<gene>
    <name evidence="2" type="ORF">C6V83_01250</name>
</gene>
<dbReference type="OrthoDB" id="4380708at2"/>
<dbReference type="GO" id="GO:0006355">
    <property type="term" value="P:regulation of DNA-templated transcription"/>
    <property type="evidence" value="ECO:0007669"/>
    <property type="project" value="InterPro"/>
</dbReference>
<dbReference type="Proteomes" id="UP000239814">
    <property type="component" value="Chromosome"/>
</dbReference>
<dbReference type="InterPro" id="IPR016032">
    <property type="entry name" value="Sig_transdc_resp-reg_C-effctor"/>
</dbReference>
<organism evidence="2 3">
    <name type="scientific">Gordonia iterans</name>
    <dbReference type="NCBI Taxonomy" id="1004901"/>
    <lineage>
        <taxon>Bacteria</taxon>
        <taxon>Bacillati</taxon>
        <taxon>Actinomycetota</taxon>
        <taxon>Actinomycetes</taxon>
        <taxon>Mycobacteriales</taxon>
        <taxon>Gordoniaceae</taxon>
        <taxon>Gordonia</taxon>
    </lineage>
</organism>
<evidence type="ECO:0000313" key="2">
    <source>
        <dbReference type="EMBL" id="AVL99121.1"/>
    </source>
</evidence>
<dbReference type="AlphaFoldDB" id="A0A2S0KBQ2"/>
<reference evidence="2 3" key="1">
    <citation type="submission" date="2018-03" db="EMBL/GenBank/DDBJ databases">
        <title>Characteristics and genome of n-alkane degrading marine bacteria Gordonia iterans isolated from crude oil contaminated in Tae-an, South Korea.</title>
        <authorList>
            <person name="Lee S.-S."/>
            <person name="Kim H."/>
        </authorList>
    </citation>
    <scope>NUCLEOTIDE SEQUENCE [LARGE SCALE GENOMIC DNA]</scope>
    <source>
        <strain evidence="2 3">Co17</strain>
    </source>
</reference>
<dbReference type="PRINTS" id="PR00038">
    <property type="entry name" value="HTHLUXR"/>
</dbReference>
<evidence type="ECO:0000259" key="1">
    <source>
        <dbReference type="SMART" id="SM00421"/>
    </source>
</evidence>
<dbReference type="KEGG" id="git:C6V83_01250"/>
<evidence type="ECO:0000313" key="3">
    <source>
        <dbReference type="Proteomes" id="UP000239814"/>
    </source>
</evidence>
<dbReference type="SUPFAM" id="SSF46894">
    <property type="entry name" value="C-terminal effector domain of the bipartite response regulators"/>
    <property type="match status" value="1"/>
</dbReference>
<sequence>MQVDRVVGIVVEHDLIDRALLETVRTFGYDAVLCDVELPAGRAPLPAVLVVRSRDRLTWLSDAARSELTAVIAVETPGTSFAPAPGMDVVPATDEAPKHLKAHLEYRLGAPRRTSAQPLSRRELAVLTTYVLGATVQETAAQHFVATSTVRTHYRRVASKYADAGRPVGNKAQLLLQMVADGWIQLPDGFGEVERRGAGAA</sequence>
<proteinExistence type="predicted"/>
<protein>
    <submittedName>
        <fullName evidence="2">LuxR family transcriptional regulator</fullName>
    </submittedName>
</protein>
<dbReference type="RefSeq" id="WP_105940858.1">
    <property type="nucleotide sequence ID" value="NZ_CP027433.1"/>
</dbReference>
<feature type="domain" description="HTH luxR-type" evidence="1">
    <location>
        <begin position="116"/>
        <end position="178"/>
    </location>
</feature>
<keyword evidence="3" id="KW-1185">Reference proteome</keyword>
<dbReference type="Gene3D" id="1.10.10.10">
    <property type="entry name" value="Winged helix-like DNA-binding domain superfamily/Winged helix DNA-binding domain"/>
    <property type="match status" value="1"/>
</dbReference>
<dbReference type="GO" id="GO:0003677">
    <property type="term" value="F:DNA binding"/>
    <property type="evidence" value="ECO:0007669"/>
    <property type="project" value="InterPro"/>
</dbReference>
<dbReference type="EMBL" id="CP027433">
    <property type="protein sequence ID" value="AVL99121.1"/>
    <property type="molecule type" value="Genomic_DNA"/>
</dbReference>
<dbReference type="Pfam" id="PF00196">
    <property type="entry name" value="GerE"/>
    <property type="match status" value="1"/>
</dbReference>